<feature type="domain" description="Cadherin" evidence="19">
    <location>
        <begin position="3073"/>
        <end position="3180"/>
    </location>
</feature>
<organism evidence="20 21">
    <name type="scientific">Panagrolaimus superbus</name>
    <dbReference type="NCBI Taxonomy" id="310955"/>
    <lineage>
        <taxon>Eukaryota</taxon>
        <taxon>Metazoa</taxon>
        <taxon>Ecdysozoa</taxon>
        <taxon>Nematoda</taxon>
        <taxon>Chromadorea</taxon>
        <taxon>Rhabditida</taxon>
        <taxon>Tylenchina</taxon>
        <taxon>Panagrolaimomorpha</taxon>
        <taxon>Panagrolaimoidea</taxon>
        <taxon>Panagrolaimidae</taxon>
        <taxon>Panagrolaimus</taxon>
    </lineage>
</organism>
<evidence type="ECO:0000256" key="6">
    <source>
        <dbReference type="ARBA" id="ARBA00022837"/>
    </source>
</evidence>
<dbReference type="FunFam" id="2.60.40.60:FF:000037">
    <property type="entry name" value="FAT atypical cadherin 1"/>
    <property type="match status" value="1"/>
</dbReference>
<dbReference type="FunFam" id="2.60.40.60:FF:000116">
    <property type="entry name" value="Dachsous cadherin-related 2"/>
    <property type="match status" value="1"/>
</dbReference>
<dbReference type="WBParaSite" id="PSU_v2.g5602.t1">
    <property type="protein sequence ID" value="PSU_v2.g5602.t1"/>
    <property type="gene ID" value="PSU_v2.g5602"/>
</dbReference>
<feature type="domain" description="Cadherin" evidence="19">
    <location>
        <begin position="2870"/>
        <end position="2970"/>
    </location>
</feature>
<dbReference type="Pfam" id="PF02210">
    <property type="entry name" value="Laminin_G_2"/>
    <property type="match status" value="1"/>
</dbReference>
<dbReference type="GO" id="GO:0007411">
    <property type="term" value="P:axon guidance"/>
    <property type="evidence" value="ECO:0007669"/>
    <property type="project" value="UniProtKB-ARBA"/>
</dbReference>
<proteinExistence type="predicted"/>
<evidence type="ECO:0000256" key="7">
    <source>
        <dbReference type="ARBA" id="ARBA00022889"/>
    </source>
</evidence>
<dbReference type="FunFam" id="2.60.40.60:FF:000064">
    <property type="entry name" value="FAT atypical cadherin 1"/>
    <property type="match status" value="1"/>
</dbReference>
<keyword evidence="5" id="KW-0677">Repeat</keyword>
<name>A0A914YYM2_9BILA</name>
<feature type="region of interest" description="Disordered" evidence="15">
    <location>
        <begin position="4300"/>
        <end position="4340"/>
    </location>
</feature>
<feature type="domain" description="Cadherin" evidence="19">
    <location>
        <begin position="2348"/>
        <end position="2447"/>
    </location>
</feature>
<evidence type="ECO:0000256" key="13">
    <source>
        <dbReference type="PROSITE-ProRule" id="PRU00076"/>
    </source>
</evidence>
<dbReference type="Gene3D" id="2.60.120.200">
    <property type="match status" value="1"/>
</dbReference>
<feature type="region of interest" description="Disordered" evidence="15">
    <location>
        <begin position="4474"/>
        <end position="4543"/>
    </location>
</feature>
<feature type="domain" description="Cadherin" evidence="19">
    <location>
        <begin position="619"/>
        <end position="733"/>
    </location>
</feature>
<dbReference type="SMART" id="SM00282">
    <property type="entry name" value="LamG"/>
    <property type="match status" value="1"/>
</dbReference>
<feature type="disulfide bond" evidence="13">
    <location>
        <begin position="4154"/>
        <end position="4163"/>
    </location>
</feature>
<feature type="disulfide bond" evidence="13">
    <location>
        <begin position="3820"/>
        <end position="3829"/>
    </location>
</feature>
<feature type="domain" description="Cadherin" evidence="19">
    <location>
        <begin position="2126"/>
        <end position="2227"/>
    </location>
</feature>
<dbReference type="PANTHER" id="PTHR24026:SF136">
    <property type="entry name" value="PROTOCADHERIN-23"/>
    <property type="match status" value="1"/>
</dbReference>
<dbReference type="Gene3D" id="2.10.25.10">
    <property type="entry name" value="Laminin"/>
    <property type="match status" value="4"/>
</dbReference>
<feature type="domain" description="Cadherin" evidence="19">
    <location>
        <begin position="1278"/>
        <end position="1381"/>
    </location>
</feature>
<sequence length="4543" mass="503972">MRIFIASNCNHPPIYCCWLLIFLITTFIPFSEGFRKARGRLLGQSLLPFGYTFEFNAPEYNVSLKENTRNRAFIQIDGGEKIGVFLPPIFSKIRYKIVDGDKDKLFTAEQTVLGDFAFLQIRPAKGEILNRERKSHYELLIKATLKRKNANTLETTAKVNLKILDENDNNPMFKKTDYISEIDTETPLNSRIIRLEAFDADEGLNAEIYYSMTNSPNDSATSMFYVDTRTGWIRNFAPLKTGNYSIDAFVEDRTSRLQFYGTSDSPKPMFFRNKAKAIIIVKNSTAESELKIAVEKFPLKLYQKIPQKAAKIIIENAEEGTVKVETKETNNFWIEENSEGSGFWLMIGRTENKSMEATILATEIFVGNRKAEKSLTINMDSDSRKLEFVNKSEFKNIRVDESLPIGFIVYQFEVNGIYAEEKDLIRYRLRTDSKNFPFHLDRTSGQLRIKASLDYESIKSYDFIILTKLDGFDEVQSEENVKITIIDSNDNCPQFSSLPAENQIILKNATPKMPIFTIKAVDIDSEENGRIFYRLSGDSGFSIDAETGELSISGALAKGKKHWGLKVITFDAGSPISLSSEVQIDIFASAEDAKTSKKVSSKKATDTCSLKNNHSPKFAKLPSNLSIKEDAKIGTTVTKIEASDEDYGINGIIQFWSEDEFFGIDTYSGIITVKKSLFELFNHLNNGNELIDYKMEISATDSAIFVNPKMPSLSTKTSVTIQIHDVNNYSPIFEQPIYFTQIEENAGAGIELLRVKATDQDPGRNGKVEYLLAIDSDLITIDPDTGVIRTEKSFDREISLRKSEYNFLLGAFDRANPSNFGFANLTIKVIDKNDNSPKCLNEIHEFKMFEDAPRGQLVGCIGASEMDLDENARLTFEMGKSIPRAPFRLDNETGCIFLDSINPLSAERHSRYSFNISVADHGSPSLSTTCQVKIDLISVNRNQMPPEFEQIAVDGSIKENSPIGTEVLQVSAIDPEGKTIIYELIGGSGLGYFDIDEESGLITSAIVFDYEATSSYWLTVRASDSDIPSLSGYLSVLVRILDQNDRAPIFEKPIYFAKIEENSPENKVVIKVEAEDPDSTTTDDSNLRYSIVRGNTQSLFHIDPNTGYIVTGKRKLDREHQKEHELIVRVCDTTTVTIPSSKTNNNLCADALVVIAVEDINDNRPLFNTTTNLNMQVPANRIGFLTRIFAYDADSDGPNSEIEYSFIGPLVDERLRIDKYGRISTIEALKSGSQVHVTVLAKDSGEPRLNSSVTLILEPLGRTRKSEATNQKPKFIEKETWKELYVSDGDPVGVIVGLVRAQDDDNDPLWYSIASDSENPNETFAFKSASGELILARSVNLIDPSLSEIKLSVAVSDGVAEVIDKLTIKISRSASIPRPEFLTPSNSITLTSLTPVGVILYTAKAKFDETRTGISHPHRLLYSIHHVDDIAARESIRIDAHSGDLTLEKSLTPQTAKNFTVIISAKVGASENFLQLLITRQPTNEHPPKFINKKPVIQISASTSPETIIGSVKAFDADKDLNLKYSIIGGNEFGLFSIDSKNASIKLIKILPNLFKEAALTIRVVDSGEIQKSSTIIVKIEIKEGVEQQRPHFSTSESLIISTSDEIAVGGILGHAKIVSSSDRGSLQTTSLAFDGLCEYLNVHFTTGIIRLRKALPLKDKDWTINCTLFAINENGNNASIGVHLKIASTKSQAIKFGENSEMEAYIQENSPIGSLLFSDKTEISPLIVETFLKSKLRILSPRESHFSIDSHSGTLRVLQPIDYEISPKWHLFITATKLGTFPYFVSAPIKIKIVVGNENDVSPKFQESQTSSKMEIIMPPIVGTKIGQLYAIDNDGDNVTFGLRQNTDNLENLQNILSVNRTTGEIFLTTNKTSDFKETSFSIPVIASDGIHSCDSTIEATVIDSKTKDIPTNKLRFMQSQFRLLVTENSTTPTPKTLLLLEMTNEAPAESFAFEILNPHPAFQLLKTSGILQLINAREIDREKSATIELLIRATSMNNQNRLATTVILIDIEDINDSAPEFLGLPYHVTLSEDSQVNDRLISVKARDSDLSINGVVRYSLGSDAPPFLDINKYDGRIILNSKPNLRQGQEFNFTVIAKDTGKPMLESTEIISVSITNKYQPIFSHNRYSTKISESAAPGTTVISVRATAKLNGIVGYRIKGGDLQRQFSIDFKTGTISVNLPLNREVHPSYQLIIEAIDVTRIDVSGICVVEIIVEDVNDSPPEFDQLLYIFNISEAATIGTFIGKISAKDAEASIITYSIAEGNRSIISIDPTTGQLHLLQSLDYEEQNFYEFTVIARDIDRLSTESILQISILDSNDSPPKFVVSSKPLQINLNIAELKLHQFIYKFTISDSDSISSLPNNDRFRFSFIDGDETLFQIDSKEGVLRAASILDTSQLIQLTQNGILKRMLNISVSDGIFDDYLQVFVNIKPSGNGATTSVLPLHFEQSLYTALVNENRPVTNRSAILIVQARGGENPLKYSIAGNSKLPISIDSSSGRVYLTKSLQDSFEIPIQVEDGNERKAFSKLKIAIRDENDQSPYFVAPSNGYSLCSSTASQQGESIAAILALDSDVNDQIEYSLITGNGKINAAKYLEIDSQSGYLSLKESFTDLKPLPSEIDFGIRVSDSGNPPHSTQISMKIKVVDIPQIVPQFSRLSYLFAISEDASIGKVIGQLQLEEEQPGHLQKTLKYSIISKNDETAKLPFTLDEKSGKIILKSLLDREKIEKYYFVAQVQDSDGLHSFAIVTIAVMDINDNSPTFVTTFDKITVMEDIHVGSIIATFVANDIDEGPNSHISYSLESDDKDLEALKVFSLDREYGWLSLSESLDRENKSKYNLKVIASDDSGKNTSMPVAIVVEDINDTPPIFEKDKYKIEIDKNAVVGSQLLKFTVKDSDKNSDVQLFIISGNSGDFFEIRKHSLYLKRNLPTNSVLMPSIKLEIVASDGAHSTSTQLIIKVKSDQSKISKIFCSQTSMNLTIAGNLTSESIIANLPSSSSSEAVFNHLLDAERLPFKIKNNSELIVKESYAKQRHYSLKLKSRKELKSPIKPEPSCLQIIEIYVENANLRNPKFEKSVYNLVVKEDVPVSEEQGYFLIQIQANDDDFDDYGKIEYSLVNSTGKEGMFAVEKYTGAIILKASLDRETQDNYEIFVKASDGGGLSDYAKIIIKVDDVNDNPPIFDKPVYRLKVLEDEAIGYEILRVKAIDQDSQDTVTYSLVPGTNNFSTFVNLNPETGVLKLAKQLDFEKFKEIKLDILAADNGNPSLNSTCTVEIEILDVNDNSPRFSKTLYEANLKENVPVGTKVMQVMAKDLDSEHFGKVSYSLNGEDSEYFEIDDGGWILTAKNIDFEEKNLLRTNVKAVDGGLPPQGDDTLISITVIDENDNPPIFSDCNMSAVVQEGVAPGHVLLTATLTDKDGPPNAGPFKVEISGDGSDAFAFDQEMHLIVTKKLSFTEKSLYNLKATAFDTKGLSSKCPIQIHVKRQSTHPPQLHPLVITLNTLHGEFLGGSIGKIKATDKDVGDMLRFAIVENSFAPTLSKFAINPESGELTAQADLLPGLHRLNVSVTDGKFTEYGRIDVDVANIDQDALDHSVSLRIKSISAKKFIKHFSRRFHEILSHLLGIPPTDLRFLSIQEVEQTPTIETTISVPAPTSPPQKPQQKPHRKFFKDLTKRHAIRHKRGNNGEPDLDILFTVRRGENHGYHRPPWVRQNIEKQSSELSTESGLEIISLTSEVCRRDVCVKGECRDRLWLDNAQQQLIYEVDEASFVSPKHLRTFECICKQGYSGRHCDVPVNMCSKDLCTKHEMCIPSDDEPSGFRCVCPPGFKGSQCSEPTCEDASTCSQKEELSLMGNGYIQLFVSNSMETRLELNFQFKTVSSNAVLMYGEGLDDFQSVEITNGTIEYKWNCGTGIQAAQIPLIRVDDGHWHEFKIARRGRHVRIVLDNSHESDATSPPGSDVVNLFHQATLLTFGAKVSDPSLSKSDSTKKVSAAEWFKRLIKHSTRQVATDLYTRVDSGMIGCFGKISFDGYDLSKTSQGMRLFNAKIGCDTSAMGPCLSSPCSNGGQCIPAQNGFTCICPKRFTGANCEIDLNACESRPCPNGIACHNLYNDFHCSCPAGFTGKTCQMRGDWDPCVTSPCGPYGSCVRQGASFICNCSGGFGGAYCRERVPNLISDGAAFFSSTELIILIALLLVALIIAVLVILLCRKSNKSAVNNAKKSYLHDYDDPVNRPLVPRHGNAPPVPPHGGTNERGMTTLTTNVASAPPLPPRIGRQQQNLVQHIYTNATNLPTVEVRPMFNNGQRNSQKFLHGRDSCSSPSSSSNGKPYHKRATSGTSSNLDCSRNYGSAADDLEQLSKEEISSSRRFIPLRSSSREDTSYSSRHGSSSGFHGDVSNSIPLLSNGRSLGDSIQCLPTTEEIEINLDEDDDQMDTSERDAMLSDLRKEQNNIQEATEAWNDKNEIHDYVTMKPINRIKPFSVSKSNTNFPDIDADSESRESEPPPPPPAHRISKVPQVAASTRTDTTKLYDNPNDDTLSNITSNGLDD</sequence>
<dbReference type="SMART" id="SM00179">
    <property type="entry name" value="EGF_CA"/>
    <property type="match status" value="4"/>
</dbReference>
<dbReference type="Proteomes" id="UP000887577">
    <property type="component" value="Unplaced"/>
</dbReference>
<evidence type="ECO:0000313" key="20">
    <source>
        <dbReference type="Proteomes" id="UP000887577"/>
    </source>
</evidence>
<dbReference type="InterPro" id="IPR013320">
    <property type="entry name" value="ConA-like_dom_sf"/>
</dbReference>
<dbReference type="GO" id="GO:0005509">
    <property type="term" value="F:calcium ion binding"/>
    <property type="evidence" value="ECO:0007669"/>
    <property type="project" value="UniProtKB-UniRule"/>
</dbReference>
<dbReference type="PRINTS" id="PR00205">
    <property type="entry name" value="CADHERIN"/>
</dbReference>
<dbReference type="PROSITE" id="PS50025">
    <property type="entry name" value="LAM_G_DOMAIN"/>
    <property type="match status" value="1"/>
</dbReference>
<evidence type="ECO:0000256" key="9">
    <source>
        <dbReference type="ARBA" id="ARBA00023136"/>
    </source>
</evidence>
<evidence type="ECO:0000256" key="12">
    <source>
        <dbReference type="PROSITE-ProRule" id="PRU00043"/>
    </source>
</evidence>
<feature type="domain" description="Cadherin" evidence="19">
    <location>
        <begin position="2024"/>
        <end position="2125"/>
    </location>
</feature>
<feature type="domain" description="EGF-like" evidence="18">
    <location>
        <begin position="4128"/>
        <end position="4164"/>
    </location>
</feature>
<protein>
    <submittedName>
        <fullName evidence="21">Uncharacterized protein</fullName>
    </submittedName>
</protein>
<feature type="domain" description="Cadherin" evidence="19">
    <location>
        <begin position="3389"/>
        <end position="3490"/>
    </location>
</feature>
<dbReference type="InterPro" id="IPR002126">
    <property type="entry name" value="Cadherin-like_dom"/>
</dbReference>
<feature type="domain" description="Cadherin" evidence="19">
    <location>
        <begin position="2449"/>
        <end position="2544"/>
    </location>
</feature>
<dbReference type="FunFam" id="2.60.40.60:FF:000020">
    <property type="entry name" value="Dachsous cadherin-related 1b"/>
    <property type="match status" value="3"/>
</dbReference>
<feature type="domain" description="EGF-like" evidence="18">
    <location>
        <begin position="4050"/>
        <end position="4086"/>
    </location>
</feature>
<evidence type="ECO:0000256" key="4">
    <source>
        <dbReference type="ARBA" id="ARBA00022729"/>
    </source>
</evidence>
<dbReference type="FunFam" id="2.60.40.60:FF:000092">
    <property type="entry name" value="Protocadherin 8"/>
    <property type="match status" value="2"/>
</dbReference>
<dbReference type="PANTHER" id="PTHR24026">
    <property type="entry name" value="FAT ATYPICAL CADHERIN-RELATED"/>
    <property type="match status" value="1"/>
</dbReference>
<dbReference type="InterPro" id="IPR015919">
    <property type="entry name" value="Cadherin-like_sf"/>
</dbReference>
<feature type="domain" description="Cadherin" evidence="19">
    <location>
        <begin position="174"/>
        <end position="308"/>
    </location>
</feature>
<dbReference type="PROSITE" id="PS00010">
    <property type="entry name" value="ASX_HYDROXYL"/>
    <property type="match status" value="1"/>
</dbReference>
<dbReference type="PROSITE" id="PS00232">
    <property type="entry name" value="CADHERIN_1"/>
    <property type="match status" value="7"/>
</dbReference>
<evidence type="ECO:0000259" key="18">
    <source>
        <dbReference type="PROSITE" id="PS50026"/>
    </source>
</evidence>
<feature type="domain" description="Cadherin" evidence="19">
    <location>
        <begin position="3286"/>
        <end position="3388"/>
    </location>
</feature>
<dbReference type="GO" id="GO:0007163">
    <property type="term" value="P:establishment or maintenance of cell polarity"/>
    <property type="evidence" value="ECO:0007669"/>
    <property type="project" value="UniProtKB-ARBA"/>
</dbReference>
<dbReference type="InterPro" id="IPR000742">
    <property type="entry name" value="EGF"/>
</dbReference>
<evidence type="ECO:0000256" key="11">
    <source>
        <dbReference type="ARBA" id="ARBA00023180"/>
    </source>
</evidence>
<evidence type="ECO:0000256" key="1">
    <source>
        <dbReference type="ARBA" id="ARBA00004167"/>
    </source>
</evidence>
<feature type="domain" description="Cadherin" evidence="19">
    <location>
        <begin position="734"/>
        <end position="839"/>
    </location>
</feature>
<feature type="domain" description="Cadherin" evidence="19">
    <location>
        <begin position="949"/>
        <end position="1050"/>
    </location>
</feature>
<feature type="domain" description="EGF-like" evidence="18">
    <location>
        <begin position="3791"/>
        <end position="3830"/>
    </location>
</feature>
<feature type="domain" description="Cadherin" evidence="19">
    <location>
        <begin position="3181"/>
        <end position="3285"/>
    </location>
</feature>
<feature type="compositionally biased region" description="Low complexity" evidence="15">
    <location>
        <begin position="4376"/>
        <end position="4389"/>
    </location>
</feature>
<evidence type="ECO:0000256" key="16">
    <source>
        <dbReference type="SAM" id="Phobius"/>
    </source>
</evidence>
<dbReference type="SMART" id="SM00112">
    <property type="entry name" value="CA"/>
    <property type="match status" value="28"/>
</dbReference>
<feature type="domain" description="Cadherin" evidence="19">
    <location>
        <begin position="2562"/>
        <end position="2655"/>
    </location>
</feature>
<feature type="domain" description="Cadherin" evidence="19">
    <location>
        <begin position="2656"/>
        <end position="2762"/>
    </location>
</feature>
<feature type="domain" description="Cadherin" evidence="19">
    <location>
        <begin position="2228"/>
        <end position="2326"/>
    </location>
</feature>
<feature type="domain" description="Cadherin" evidence="19">
    <location>
        <begin position="1919"/>
        <end position="2023"/>
    </location>
</feature>
<dbReference type="InterPro" id="IPR001791">
    <property type="entry name" value="Laminin_G"/>
</dbReference>
<dbReference type="PROSITE" id="PS50268">
    <property type="entry name" value="CADHERIN_2"/>
    <property type="match status" value="29"/>
</dbReference>
<keyword evidence="6 12" id="KW-0106">Calcium</keyword>
<evidence type="ECO:0000256" key="10">
    <source>
        <dbReference type="ARBA" id="ARBA00023157"/>
    </source>
</evidence>
<feature type="domain" description="Cadherin" evidence="19">
    <location>
        <begin position="840"/>
        <end position="948"/>
    </location>
</feature>
<dbReference type="Pfam" id="PF12661">
    <property type="entry name" value="hEGF"/>
    <property type="match status" value="1"/>
</dbReference>
<feature type="domain" description="Cadherin" evidence="19">
    <location>
        <begin position="391"/>
        <end position="495"/>
    </location>
</feature>
<comment type="caution">
    <text evidence="13">Lacks conserved residue(s) required for the propagation of feature annotation.</text>
</comment>
<evidence type="ECO:0000256" key="2">
    <source>
        <dbReference type="ARBA" id="ARBA00022536"/>
    </source>
</evidence>
<keyword evidence="8 16" id="KW-1133">Transmembrane helix</keyword>
<feature type="region of interest" description="Disordered" evidence="15">
    <location>
        <begin position="4228"/>
        <end position="4250"/>
    </location>
</feature>
<evidence type="ECO:0000259" key="19">
    <source>
        <dbReference type="PROSITE" id="PS50268"/>
    </source>
</evidence>
<dbReference type="FunFam" id="2.60.40.60:FF:000002">
    <property type="entry name" value="Protocadherin alpha 2"/>
    <property type="match status" value="1"/>
</dbReference>
<dbReference type="Pfam" id="PF00008">
    <property type="entry name" value="EGF"/>
    <property type="match status" value="1"/>
</dbReference>
<feature type="domain" description="Cadherin" evidence="19">
    <location>
        <begin position="1699"/>
        <end position="1806"/>
    </location>
</feature>
<keyword evidence="2 13" id="KW-0245">EGF-like domain</keyword>
<keyword evidence="10 13" id="KW-1015">Disulfide bond</keyword>
<keyword evidence="4" id="KW-0732">Signal</keyword>
<feature type="domain" description="Cadherin" evidence="19">
    <location>
        <begin position="1051"/>
        <end position="1167"/>
    </location>
</feature>
<feature type="domain" description="Cadherin" evidence="19">
    <location>
        <begin position="1824"/>
        <end position="1914"/>
    </location>
</feature>
<dbReference type="CDD" id="cd00110">
    <property type="entry name" value="LamG"/>
    <property type="match status" value="1"/>
</dbReference>
<dbReference type="PROSITE" id="PS00022">
    <property type="entry name" value="EGF_1"/>
    <property type="match status" value="4"/>
</dbReference>
<dbReference type="SUPFAM" id="SSF57196">
    <property type="entry name" value="EGF/Laminin"/>
    <property type="match status" value="3"/>
</dbReference>
<feature type="domain" description="Cadherin" evidence="19">
    <location>
        <begin position="3487"/>
        <end position="3604"/>
    </location>
</feature>
<feature type="compositionally biased region" description="Polar residues" evidence="15">
    <location>
        <begin position="4330"/>
        <end position="4340"/>
    </location>
</feature>
<keyword evidence="11" id="KW-0325">Glycoprotein</keyword>
<dbReference type="CDD" id="cd00054">
    <property type="entry name" value="EGF_CA"/>
    <property type="match status" value="4"/>
</dbReference>
<evidence type="ECO:0000256" key="14">
    <source>
        <dbReference type="PROSITE-ProRule" id="PRU00122"/>
    </source>
</evidence>
<dbReference type="InterPro" id="IPR001881">
    <property type="entry name" value="EGF-like_Ca-bd_dom"/>
</dbReference>
<dbReference type="GO" id="GO:0005886">
    <property type="term" value="C:plasma membrane"/>
    <property type="evidence" value="ECO:0007669"/>
    <property type="project" value="InterPro"/>
</dbReference>
<feature type="transmembrane region" description="Helical" evidence="16">
    <location>
        <begin position="12"/>
        <end position="30"/>
    </location>
</feature>
<feature type="compositionally biased region" description="Polar residues" evidence="15">
    <location>
        <begin position="4514"/>
        <end position="4543"/>
    </location>
</feature>
<dbReference type="SMART" id="SM00181">
    <property type="entry name" value="EGF"/>
    <property type="match status" value="5"/>
</dbReference>
<keyword evidence="3 16" id="KW-0812">Transmembrane</keyword>
<comment type="subcellular location">
    <subcellularLocation>
        <location evidence="1">Membrane</location>
        <topology evidence="1">Single-pass membrane protein</topology>
    </subcellularLocation>
</comment>
<evidence type="ECO:0000256" key="3">
    <source>
        <dbReference type="ARBA" id="ARBA00022692"/>
    </source>
</evidence>
<dbReference type="InterPro" id="IPR020894">
    <property type="entry name" value="Cadherin_CS"/>
</dbReference>
<feature type="domain" description="Laminin G" evidence="17">
    <location>
        <begin position="3843"/>
        <end position="4046"/>
    </location>
</feature>
<dbReference type="FunFam" id="2.60.40.60:FF:000015">
    <property type="entry name" value="FAT atypical cadherin 1"/>
    <property type="match status" value="2"/>
</dbReference>
<reference evidence="21" key="1">
    <citation type="submission" date="2022-11" db="UniProtKB">
        <authorList>
            <consortium name="WormBaseParasite"/>
        </authorList>
    </citation>
    <scope>IDENTIFICATION</scope>
</reference>
<dbReference type="Pfam" id="PF00028">
    <property type="entry name" value="Cadherin"/>
    <property type="match status" value="16"/>
</dbReference>
<dbReference type="GO" id="GO:0007156">
    <property type="term" value="P:homophilic cell adhesion via plasma membrane adhesion molecules"/>
    <property type="evidence" value="ECO:0007669"/>
    <property type="project" value="InterPro"/>
</dbReference>
<evidence type="ECO:0000313" key="21">
    <source>
        <dbReference type="WBParaSite" id="PSU_v2.g5602.t1"/>
    </source>
</evidence>
<dbReference type="SUPFAM" id="SSF49313">
    <property type="entry name" value="Cadherin-like"/>
    <property type="match status" value="29"/>
</dbReference>
<keyword evidence="9 16" id="KW-0472">Membrane</keyword>
<feature type="transmembrane region" description="Helical" evidence="16">
    <location>
        <begin position="4183"/>
        <end position="4204"/>
    </location>
</feature>
<dbReference type="InterPro" id="IPR013032">
    <property type="entry name" value="EGF-like_CS"/>
</dbReference>
<evidence type="ECO:0000256" key="5">
    <source>
        <dbReference type="ARBA" id="ARBA00022737"/>
    </source>
</evidence>
<dbReference type="CDD" id="cd11304">
    <property type="entry name" value="Cadherin_repeat"/>
    <property type="match status" value="26"/>
</dbReference>
<feature type="disulfide bond" evidence="14">
    <location>
        <begin position="4019"/>
        <end position="4046"/>
    </location>
</feature>
<feature type="disulfide bond" evidence="13">
    <location>
        <begin position="4114"/>
        <end position="4123"/>
    </location>
</feature>
<feature type="disulfide bond" evidence="13">
    <location>
        <begin position="4076"/>
        <end position="4085"/>
    </location>
</feature>
<keyword evidence="20" id="KW-1185">Reference proteome</keyword>
<evidence type="ECO:0000256" key="8">
    <source>
        <dbReference type="ARBA" id="ARBA00022989"/>
    </source>
</evidence>
<dbReference type="FunFam" id="2.10.25.10:FF:000321">
    <property type="entry name" value="Protein delta homolog 1"/>
    <property type="match status" value="1"/>
</dbReference>
<feature type="domain" description="EGF-like" evidence="18">
    <location>
        <begin position="4088"/>
        <end position="4124"/>
    </location>
</feature>
<feature type="domain" description="Cadherin" evidence="19">
    <location>
        <begin position="56"/>
        <end position="173"/>
    </location>
</feature>
<dbReference type="PROSITE" id="PS01186">
    <property type="entry name" value="EGF_2"/>
    <property type="match status" value="3"/>
</dbReference>
<feature type="domain" description="Cadherin" evidence="19">
    <location>
        <begin position="1185"/>
        <end position="1275"/>
    </location>
</feature>
<keyword evidence="7" id="KW-0130">Cell adhesion</keyword>
<dbReference type="InterPro" id="IPR000152">
    <property type="entry name" value="EGF-type_Asp/Asn_hydroxyl_site"/>
</dbReference>
<evidence type="ECO:0000259" key="17">
    <source>
        <dbReference type="PROSITE" id="PS50025"/>
    </source>
</evidence>
<feature type="domain" description="Cadherin" evidence="19">
    <location>
        <begin position="505"/>
        <end position="618"/>
    </location>
</feature>
<feature type="domain" description="Cadherin" evidence="19">
    <location>
        <begin position="2763"/>
        <end position="2869"/>
    </location>
</feature>
<dbReference type="PROSITE" id="PS50026">
    <property type="entry name" value="EGF_3"/>
    <property type="match status" value="4"/>
</dbReference>
<feature type="domain" description="Cadherin" evidence="19">
    <location>
        <begin position="1491"/>
        <end position="1593"/>
    </location>
</feature>
<accession>A0A914YYM2</accession>
<dbReference type="Gene3D" id="2.60.40.60">
    <property type="entry name" value="Cadherins"/>
    <property type="match status" value="30"/>
</dbReference>
<dbReference type="FunFam" id="2.10.25.10:FF:000255">
    <property type="entry name" value="Sushi, nidogen and EGF-like domains 1"/>
    <property type="match status" value="1"/>
</dbReference>
<feature type="region of interest" description="Disordered" evidence="15">
    <location>
        <begin position="4364"/>
        <end position="4392"/>
    </location>
</feature>
<dbReference type="SUPFAM" id="SSF49899">
    <property type="entry name" value="Concanavalin A-like lectins/glucanases"/>
    <property type="match status" value="1"/>
</dbReference>
<evidence type="ECO:0000256" key="15">
    <source>
        <dbReference type="SAM" id="MobiDB-lite"/>
    </source>
</evidence>